<accession>A0A4R3L0B4</accession>
<organism evidence="3 4">
    <name type="scientific">Keratinibaculum paraultunense</name>
    <dbReference type="NCBI Taxonomy" id="1278232"/>
    <lineage>
        <taxon>Bacteria</taxon>
        <taxon>Bacillati</taxon>
        <taxon>Bacillota</taxon>
        <taxon>Tissierellia</taxon>
        <taxon>Tissierellales</taxon>
        <taxon>Tepidimicrobiaceae</taxon>
        <taxon>Keratinibaculum</taxon>
    </lineage>
</organism>
<reference evidence="3 4" key="1">
    <citation type="submission" date="2019-03" db="EMBL/GenBank/DDBJ databases">
        <title>Genomic Encyclopedia of Type Strains, Phase IV (KMG-IV): sequencing the most valuable type-strain genomes for metagenomic binning, comparative biology and taxonomic classification.</title>
        <authorList>
            <person name="Goeker M."/>
        </authorList>
    </citation>
    <scope>NUCLEOTIDE SEQUENCE [LARGE SCALE GENOMIC DNA]</scope>
    <source>
        <strain evidence="3 4">DSM 26752</strain>
    </source>
</reference>
<dbReference type="InterPro" id="IPR036779">
    <property type="entry name" value="LysM_dom_sf"/>
</dbReference>
<evidence type="ECO:0000256" key="1">
    <source>
        <dbReference type="SAM" id="Phobius"/>
    </source>
</evidence>
<dbReference type="Pfam" id="PF01476">
    <property type="entry name" value="LysM"/>
    <property type="match status" value="1"/>
</dbReference>
<feature type="domain" description="LysM" evidence="2">
    <location>
        <begin position="425"/>
        <end position="472"/>
    </location>
</feature>
<evidence type="ECO:0000313" key="3">
    <source>
        <dbReference type="EMBL" id="TCS91325.1"/>
    </source>
</evidence>
<keyword evidence="1" id="KW-0812">Transmembrane</keyword>
<dbReference type="AlphaFoldDB" id="A0A4R3L0B4"/>
<keyword evidence="1" id="KW-0472">Membrane</keyword>
<dbReference type="RefSeq" id="WP_158279976.1">
    <property type="nucleotide sequence ID" value="NZ_CP068564.1"/>
</dbReference>
<name>A0A4R3L0B4_9FIRM</name>
<dbReference type="EMBL" id="SMAE01000002">
    <property type="protein sequence ID" value="TCS91325.1"/>
    <property type="molecule type" value="Genomic_DNA"/>
</dbReference>
<evidence type="ECO:0000313" key="4">
    <source>
        <dbReference type="Proteomes" id="UP000294567"/>
    </source>
</evidence>
<feature type="transmembrane region" description="Helical" evidence="1">
    <location>
        <begin position="12"/>
        <end position="30"/>
    </location>
</feature>
<dbReference type="Gene3D" id="3.30.70.60">
    <property type="match status" value="1"/>
</dbReference>
<keyword evidence="4" id="KW-1185">Reference proteome</keyword>
<keyword evidence="1" id="KW-1133">Transmembrane helix</keyword>
<evidence type="ECO:0000259" key="2">
    <source>
        <dbReference type="PROSITE" id="PS51782"/>
    </source>
</evidence>
<dbReference type="SUPFAM" id="SSF54106">
    <property type="entry name" value="LysM domain"/>
    <property type="match status" value="1"/>
</dbReference>
<dbReference type="Gene3D" id="3.10.350.10">
    <property type="entry name" value="LysM domain"/>
    <property type="match status" value="1"/>
</dbReference>
<comment type="caution">
    <text evidence="3">The sequence shown here is derived from an EMBL/GenBank/DDBJ whole genome shotgun (WGS) entry which is preliminary data.</text>
</comment>
<proteinExistence type="predicted"/>
<dbReference type="Proteomes" id="UP000294567">
    <property type="component" value="Unassembled WGS sequence"/>
</dbReference>
<dbReference type="SMART" id="SM00257">
    <property type="entry name" value="LysM"/>
    <property type="match status" value="1"/>
</dbReference>
<dbReference type="OrthoDB" id="1704601at2"/>
<sequence>MNRTLTKNEQILLTILIIVIIFIVTFRFVLTPQASKLEELKEQRLAYEEEIAQINTLLKSERNIDKEWMELHNEEAIIHNKYFPAIDQPEIINLLNDILNDTEIDILDIHFDRPSEEQIGESIVKTINVNIPYKCKFENLISVIDGINSSPKKMLISNLIMDKDTDGKLVGNILLKVYALEGIIEDIKETSSMIGVEGGKLNPFEIYDGYVQKNLNENITKESVDIDNNSSIEDMDKNSKITSNSPNFSIPGKTFSNEEPVKEILEDFEEKDVYFIPSHKYIKGHVSKSNNSKSNKHSLRLEYNILALEDENRAYIDLTDKSIILKYPPTSIGIWVYSYSYSPSTLGYILKEQYGEKLIETELSKGIDWVGWKYIEASPPQDISLYPLQLEKIYIETNKDDYGVLLIDELGAKYPNSMNDMKKFTFYIVEPGDTLRKISTKNYGNPNKVDLIMKHNEIKSDNDLWIGKILVIPK</sequence>
<protein>
    <submittedName>
        <fullName evidence="3">Type IV pilus assembly protein PilO</fullName>
    </submittedName>
</protein>
<dbReference type="CDD" id="cd00118">
    <property type="entry name" value="LysM"/>
    <property type="match status" value="1"/>
</dbReference>
<gene>
    <name evidence="3" type="ORF">EDD65_102260</name>
</gene>
<dbReference type="PROSITE" id="PS51782">
    <property type="entry name" value="LYSM"/>
    <property type="match status" value="1"/>
</dbReference>
<dbReference type="InterPro" id="IPR014717">
    <property type="entry name" value="Transl_elong_EF1B/ribsomal_bS6"/>
</dbReference>
<dbReference type="InterPro" id="IPR018392">
    <property type="entry name" value="LysM"/>
</dbReference>
<dbReference type="Gene3D" id="2.60.120.430">
    <property type="entry name" value="Galactose-binding lectin"/>
    <property type="match status" value="1"/>
</dbReference>